<evidence type="ECO:0000313" key="3">
    <source>
        <dbReference type="Proteomes" id="UP000221511"/>
    </source>
</evidence>
<keyword evidence="3" id="KW-1185">Reference proteome</keyword>
<reference evidence="2 3" key="1">
    <citation type="submission" date="2016-05" db="EMBL/GenBank/DDBJ databases">
        <title>Campylobacter bacteriophages isolated in Slovenia.</title>
        <authorList>
            <person name="Janez N."/>
            <person name="Peterka M."/>
            <person name="Accetto T."/>
        </authorList>
    </citation>
    <scope>NUCLEOTIDE SEQUENCE [LARGE SCALE GENOMIC DNA]</scope>
</reference>
<dbReference type="SUPFAM" id="SSF51294">
    <property type="entry name" value="Hedgehog/intein (Hint) domain"/>
    <property type="match status" value="1"/>
</dbReference>
<dbReference type="Proteomes" id="UP000221511">
    <property type="component" value="Segment"/>
</dbReference>
<evidence type="ECO:0000313" key="2">
    <source>
        <dbReference type="EMBL" id="ANH51233.1"/>
    </source>
</evidence>
<dbReference type="SMART" id="SM00305">
    <property type="entry name" value="HintC"/>
    <property type="match status" value="1"/>
</dbReference>
<dbReference type="InterPro" id="IPR003586">
    <property type="entry name" value="Hint_dom_C"/>
</dbReference>
<organism evidence="2 3">
    <name type="scientific">Campylobacter phage PC5</name>
    <dbReference type="NCBI Taxonomy" id="1541690"/>
    <lineage>
        <taxon>Viruses</taxon>
        <taxon>Duplodnaviria</taxon>
        <taxon>Heunggongvirae</taxon>
        <taxon>Uroviricota</taxon>
        <taxon>Caudoviricetes</taxon>
        <taxon>Connertonviridae</taxon>
        <taxon>Fletchervirus</taxon>
        <taxon>Fletchervirus PC5</taxon>
    </lineage>
</organism>
<dbReference type="InterPro" id="IPR030934">
    <property type="entry name" value="Intein_C"/>
</dbReference>
<evidence type="ECO:0000259" key="1">
    <source>
        <dbReference type="SMART" id="SM00305"/>
    </source>
</evidence>
<dbReference type="InterPro" id="IPR036844">
    <property type="entry name" value="Hint_dom_sf"/>
</dbReference>
<dbReference type="Gene3D" id="3.30.420.240">
    <property type="match status" value="1"/>
</dbReference>
<dbReference type="InterPro" id="IPR027417">
    <property type="entry name" value="P-loop_NTPase"/>
</dbReference>
<sequence length="442" mass="50855">MYEVLTPNGFSSFDDISREKKDVYKVTTEDDFITVTKGHKFETPNGFKQLKHLKINDLIKYKNKFSKIVSIDYIGVEYVYDLINVHKNNEYYTNNFVSHNCAFIDKWSEFSNSVIPTISASKKSQIIAASTPVGLNHWYKMWSDAVEGKSSYKPFKVEWWKVPGRDENYKELMIKTLEGGIRTWNQEYACEFIGSSDTLVDMTVLSNIKFGNTLREPNFGETIRVYEAPQENHKYMVLADAAKGAIDGFVFHVIDVTNIPFKQVASGKIPESYLMAPPIFYNILRTYNEAMFVCENNEGAGTSVVDLLFQMYEYENIYQEPDKKWLGVRTTKSNRSKNLSNMKLFIENNKLILQDEPTVKELLTFCNVNGKYQAQNSKAHDDYVMALSLLFVPLLDLNNIVDYDVFLNKINSDSETTDGDVKYLQMGFFDDGTSSFYGIFDD</sequence>
<dbReference type="PROSITE" id="PS50818">
    <property type="entry name" value="INTEIN_C_TER"/>
    <property type="match status" value="1"/>
</dbReference>
<dbReference type="Gene3D" id="2.170.16.10">
    <property type="entry name" value="Hedgehog/Intein (Hint) domain"/>
    <property type="match status" value="1"/>
</dbReference>
<dbReference type="CDD" id="cd00081">
    <property type="entry name" value="Hint"/>
    <property type="match status" value="1"/>
</dbReference>
<feature type="domain" description="Hint" evidence="1">
    <location>
        <begin position="60"/>
        <end position="106"/>
    </location>
</feature>
<dbReference type="Gene3D" id="3.40.50.300">
    <property type="entry name" value="P-loop containing nucleotide triphosphate hydrolases"/>
    <property type="match status" value="1"/>
</dbReference>
<accession>A0A1B0XVU5</accession>
<proteinExistence type="predicted"/>
<dbReference type="EMBL" id="KX229736">
    <property type="protein sequence ID" value="ANH51233.1"/>
    <property type="molecule type" value="Genomic_DNA"/>
</dbReference>
<protein>
    <submittedName>
        <fullName evidence="2">Putative DNA packaging protein</fullName>
    </submittedName>
</protein>
<name>A0A1B0XVU5_9CAUD</name>
<gene>
    <name evidence="2" type="ORF">PC5_00114</name>
</gene>